<feature type="non-terminal residue" evidence="4">
    <location>
        <position position="256"/>
    </location>
</feature>
<feature type="region of interest" description="Disordered" evidence="1">
    <location>
        <begin position="189"/>
        <end position="209"/>
    </location>
</feature>
<evidence type="ECO:0000259" key="2">
    <source>
        <dbReference type="Pfam" id="PF23039"/>
    </source>
</evidence>
<feature type="compositionally biased region" description="Acidic residues" evidence="1">
    <location>
        <begin position="191"/>
        <end position="200"/>
    </location>
</feature>
<dbReference type="PANTHER" id="PTHR13388">
    <property type="entry name" value="DETONATOR, ISOFORM E"/>
    <property type="match status" value="1"/>
</dbReference>
<dbReference type="AlphaFoldDB" id="A0A7L1KE20"/>
<evidence type="ECO:0000256" key="1">
    <source>
        <dbReference type="SAM" id="MobiDB-lite"/>
    </source>
</evidence>
<protein>
    <submittedName>
        <fullName evidence="4">T132A protein</fullName>
    </submittedName>
</protein>
<comment type="caution">
    <text evidence="4">The sequence shown here is derived from an EMBL/GenBank/DDBJ whole genome shotgun (WGS) entry which is preliminary data.</text>
</comment>
<evidence type="ECO:0000313" key="5">
    <source>
        <dbReference type="Proteomes" id="UP000525416"/>
    </source>
</evidence>
<dbReference type="Pfam" id="PF23486">
    <property type="entry name" value="Ig_TMEM132_5th"/>
    <property type="match status" value="1"/>
</dbReference>
<name>A0A7L1KE20_RYNNI</name>
<dbReference type="InterPro" id="IPR055421">
    <property type="entry name" value="TMEM132_3rd"/>
</dbReference>
<keyword evidence="5" id="KW-1185">Reference proteome</keyword>
<feature type="region of interest" description="Disordered" evidence="1">
    <location>
        <begin position="68"/>
        <end position="105"/>
    </location>
</feature>
<dbReference type="Pfam" id="PF23039">
    <property type="entry name" value="TMEM132_3rd"/>
    <property type="match status" value="1"/>
</dbReference>
<feature type="domain" description="Transmembrane protein TMEM132 cohesin-like" evidence="2">
    <location>
        <begin position="7"/>
        <end position="57"/>
    </location>
</feature>
<sequence length="256" mass="27491">RVADSPAFLHLELGVENGTGGLAPARPLTWQVEYPGQDPEAQKDKLVWESQVADRDVRALVPLVQVGDTPTSIPHAPPAPSFHPKCSPSDGGPLRRPGKTGGCGGRGLSPHALVMCVCPPLSPMALCSPAPAEPPRTRDTVPCPTELLRMHTPARLSPHALMTHVPALLSPHALMTHVPAPLSPMALAPGEAEEPGEEEAEQRRARGCRPQYQRTALRVLAHFVAHPLDGGRHLAYLPGHEWLLDVTHLVANRTRV</sequence>
<dbReference type="OrthoDB" id="10026202at2759"/>
<dbReference type="GO" id="GO:0005783">
    <property type="term" value="C:endoplasmic reticulum"/>
    <property type="evidence" value="ECO:0007669"/>
    <property type="project" value="TreeGrafter"/>
</dbReference>
<proteinExistence type="predicted"/>
<evidence type="ECO:0000313" key="4">
    <source>
        <dbReference type="EMBL" id="NXN60640.1"/>
    </source>
</evidence>
<organism evidence="4 5">
    <name type="scientific">Rynchops niger</name>
    <name type="common">Black skimmer</name>
    <dbReference type="NCBI Taxonomy" id="227184"/>
    <lineage>
        <taxon>Eukaryota</taxon>
        <taxon>Metazoa</taxon>
        <taxon>Chordata</taxon>
        <taxon>Craniata</taxon>
        <taxon>Vertebrata</taxon>
        <taxon>Euteleostomi</taxon>
        <taxon>Archelosauria</taxon>
        <taxon>Archosauria</taxon>
        <taxon>Dinosauria</taxon>
        <taxon>Saurischia</taxon>
        <taxon>Theropoda</taxon>
        <taxon>Coelurosauria</taxon>
        <taxon>Aves</taxon>
        <taxon>Neognathae</taxon>
        <taxon>Neoaves</taxon>
        <taxon>Charadriiformes</taxon>
        <taxon>Laridae</taxon>
        <taxon>Rynchops</taxon>
    </lineage>
</organism>
<dbReference type="PANTHER" id="PTHR13388:SF9">
    <property type="entry name" value="TRANSMEMBRANE PROTEIN 132A"/>
    <property type="match status" value="1"/>
</dbReference>
<accession>A0A7L1KE20</accession>
<feature type="non-terminal residue" evidence="4">
    <location>
        <position position="1"/>
    </location>
</feature>
<dbReference type="InterPro" id="IPR055423">
    <property type="entry name" value="Ig_TMEM132_5th"/>
</dbReference>
<feature type="domain" description="Transmembrane protein TMEM132 fifth" evidence="3">
    <location>
        <begin position="195"/>
        <end position="256"/>
    </location>
</feature>
<gene>
    <name evidence="4" type="primary">Tmem132a</name>
    <name evidence="4" type="ORF">RYNNIG_R11865</name>
</gene>
<dbReference type="EMBL" id="VXBH01008737">
    <property type="protein sequence ID" value="NXN60640.1"/>
    <property type="molecule type" value="Genomic_DNA"/>
</dbReference>
<dbReference type="InterPro" id="IPR026307">
    <property type="entry name" value="TMEM132"/>
</dbReference>
<dbReference type="Proteomes" id="UP000525416">
    <property type="component" value="Unassembled WGS sequence"/>
</dbReference>
<evidence type="ECO:0000259" key="3">
    <source>
        <dbReference type="Pfam" id="PF23486"/>
    </source>
</evidence>
<reference evidence="4 5" key="1">
    <citation type="submission" date="2019-09" db="EMBL/GenBank/DDBJ databases">
        <title>Bird 10,000 Genomes (B10K) Project - Family phase.</title>
        <authorList>
            <person name="Zhang G."/>
        </authorList>
    </citation>
    <scope>NUCLEOTIDE SEQUENCE [LARGE SCALE GENOMIC DNA]</scope>
    <source>
        <strain evidence="4">B10K-DU-002-16</strain>
        <tissue evidence="4">Muscle</tissue>
    </source>
</reference>